<evidence type="ECO:0000313" key="7">
    <source>
        <dbReference type="Proteomes" id="UP001299068"/>
    </source>
</evidence>
<gene>
    <name evidence="6" type="ORF">K5V21_14620</name>
</gene>
<feature type="domain" description="ABC transporter" evidence="5">
    <location>
        <begin position="6"/>
        <end position="246"/>
    </location>
</feature>
<evidence type="ECO:0000313" key="6">
    <source>
        <dbReference type="EMBL" id="MBY0756680.1"/>
    </source>
</evidence>
<sequence>MGKPVVDVRDLKKVYGKTNDNKFYALNGISISVEKGEFVGIMGPSGSGKTTLLNILSTLDSPTSGVVKIDGTDITHMKSDALSDFRSQNLGFIFQDFNLLENLSLYENIALPLYLQGMSSKKIGKRVNEVAKTLDILEILKKYPTEVSGGQKQRTAAARALVHNPAIILGDEPTGALDSKNATSMLEAMTNLNKEQGVSILMVTHDAYSASYCNRILFIRDGKIFNELKKKSTQDEFYKEILDVVANMDTTIKHGEE</sequence>
<name>A0ABS7L0U0_CLOSR</name>
<dbReference type="InterPro" id="IPR003439">
    <property type="entry name" value="ABC_transporter-like_ATP-bd"/>
</dbReference>
<dbReference type="InterPro" id="IPR017911">
    <property type="entry name" value="MacB-like_ATP-bd"/>
</dbReference>
<dbReference type="InterPro" id="IPR027417">
    <property type="entry name" value="P-loop_NTPase"/>
</dbReference>
<dbReference type="GO" id="GO:0005524">
    <property type="term" value="F:ATP binding"/>
    <property type="evidence" value="ECO:0007669"/>
    <property type="project" value="UniProtKB-KW"/>
</dbReference>
<accession>A0ABS7L0U0</accession>
<dbReference type="InterPro" id="IPR003593">
    <property type="entry name" value="AAA+_ATPase"/>
</dbReference>
<keyword evidence="2" id="KW-0813">Transport</keyword>
<dbReference type="Pfam" id="PF00005">
    <property type="entry name" value="ABC_tran"/>
    <property type="match status" value="1"/>
</dbReference>
<dbReference type="RefSeq" id="WP_221861907.1">
    <property type="nucleotide sequence ID" value="NZ_JAIKTU010000012.1"/>
</dbReference>
<dbReference type="CDD" id="cd03255">
    <property type="entry name" value="ABC_MJ0796_LolCDE_FtsE"/>
    <property type="match status" value="1"/>
</dbReference>
<evidence type="ECO:0000256" key="4">
    <source>
        <dbReference type="ARBA" id="ARBA00022840"/>
    </source>
</evidence>
<protein>
    <submittedName>
        <fullName evidence="6">ABC transporter ATP-binding protein</fullName>
    </submittedName>
</protein>
<evidence type="ECO:0000259" key="5">
    <source>
        <dbReference type="PROSITE" id="PS50893"/>
    </source>
</evidence>
<dbReference type="SMART" id="SM00382">
    <property type="entry name" value="AAA"/>
    <property type="match status" value="1"/>
</dbReference>
<organism evidence="6 7">
    <name type="scientific">Clostridium sardiniense</name>
    <name type="common">Clostridium absonum</name>
    <dbReference type="NCBI Taxonomy" id="29369"/>
    <lineage>
        <taxon>Bacteria</taxon>
        <taxon>Bacillati</taxon>
        <taxon>Bacillota</taxon>
        <taxon>Clostridia</taxon>
        <taxon>Eubacteriales</taxon>
        <taxon>Clostridiaceae</taxon>
        <taxon>Clostridium</taxon>
    </lineage>
</organism>
<comment type="similarity">
    <text evidence="1">Belongs to the ABC transporter superfamily.</text>
</comment>
<dbReference type="PROSITE" id="PS50893">
    <property type="entry name" value="ABC_TRANSPORTER_2"/>
    <property type="match status" value="1"/>
</dbReference>
<keyword evidence="7" id="KW-1185">Reference proteome</keyword>
<dbReference type="SUPFAM" id="SSF52540">
    <property type="entry name" value="P-loop containing nucleoside triphosphate hydrolases"/>
    <property type="match status" value="1"/>
</dbReference>
<dbReference type="EMBL" id="JAIKTU010000012">
    <property type="protein sequence ID" value="MBY0756680.1"/>
    <property type="molecule type" value="Genomic_DNA"/>
</dbReference>
<dbReference type="Proteomes" id="UP001299068">
    <property type="component" value="Unassembled WGS sequence"/>
</dbReference>
<dbReference type="PANTHER" id="PTHR42798">
    <property type="entry name" value="LIPOPROTEIN-RELEASING SYSTEM ATP-BINDING PROTEIN LOLD"/>
    <property type="match status" value="1"/>
</dbReference>
<evidence type="ECO:0000256" key="3">
    <source>
        <dbReference type="ARBA" id="ARBA00022741"/>
    </source>
</evidence>
<dbReference type="Gene3D" id="3.40.50.300">
    <property type="entry name" value="P-loop containing nucleotide triphosphate hydrolases"/>
    <property type="match status" value="1"/>
</dbReference>
<keyword evidence="3" id="KW-0547">Nucleotide-binding</keyword>
<evidence type="ECO:0000256" key="2">
    <source>
        <dbReference type="ARBA" id="ARBA00022448"/>
    </source>
</evidence>
<reference evidence="6 7" key="1">
    <citation type="journal article" date="2021" name="Cell Host Microbe">
        <title>in vivo commensal control of Clostridioides difficile virulence.</title>
        <authorList>
            <person name="Girinathan B.P."/>
            <person name="Dibenedetto N."/>
            <person name="Worley J.N."/>
            <person name="Peltier J."/>
            <person name="Arrieta-Ortiz M.L."/>
            <person name="Rupa Christinal Immanuel S."/>
            <person name="Lavin R."/>
            <person name="Delaney M.L."/>
            <person name="Cummins C."/>
            <person name="Hoffmann M."/>
            <person name="Luo Y."/>
            <person name="Gonzalez-Escalona N."/>
            <person name="Allard M."/>
            <person name="Onderdonk A.B."/>
            <person name="Gerber G.K."/>
            <person name="Sonenshein A.L."/>
            <person name="Baliga N."/>
            <person name="Dupuy B."/>
            <person name="Bry L."/>
        </authorList>
    </citation>
    <scope>NUCLEOTIDE SEQUENCE [LARGE SCALE GENOMIC DNA]</scope>
    <source>
        <strain evidence="6 7">DSM 599</strain>
    </source>
</reference>
<comment type="caution">
    <text evidence="6">The sequence shown here is derived from an EMBL/GenBank/DDBJ whole genome shotgun (WGS) entry which is preliminary data.</text>
</comment>
<proteinExistence type="inferred from homology"/>
<evidence type="ECO:0000256" key="1">
    <source>
        <dbReference type="ARBA" id="ARBA00005417"/>
    </source>
</evidence>
<dbReference type="PANTHER" id="PTHR42798:SF7">
    <property type="entry name" value="ALPHA-D-RIBOSE 1-METHYLPHOSPHONATE 5-TRIPHOSPHATE SYNTHASE SUBUNIT PHNL"/>
    <property type="match status" value="1"/>
</dbReference>
<keyword evidence="4 6" id="KW-0067">ATP-binding</keyword>